<dbReference type="EMBL" id="JAIFRP010000053">
    <property type="protein sequence ID" value="KAK2580508.1"/>
    <property type="molecule type" value="Genomic_DNA"/>
</dbReference>
<keyword evidence="5 10" id="KW-0863">Zinc-finger</keyword>
<dbReference type="GO" id="GO:0008270">
    <property type="term" value="F:zinc ion binding"/>
    <property type="evidence" value="ECO:0007669"/>
    <property type="project" value="UniProtKB-KW"/>
</dbReference>
<evidence type="ECO:0000256" key="2">
    <source>
        <dbReference type="ARBA" id="ARBA00004603"/>
    </source>
</evidence>
<keyword evidence="11" id="KW-0853">WD repeat</keyword>
<dbReference type="Gene3D" id="2.130.10.10">
    <property type="entry name" value="YVTN repeat-like/Quinoprotein amine dehydrogenase"/>
    <property type="match status" value="1"/>
</dbReference>
<evidence type="ECO:0000256" key="4">
    <source>
        <dbReference type="ARBA" id="ARBA00022448"/>
    </source>
</evidence>
<dbReference type="PROSITE" id="PS50082">
    <property type="entry name" value="WD_REPEATS_2"/>
    <property type="match status" value="1"/>
</dbReference>
<dbReference type="GO" id="GO:0016236">
    <property type="term" value="P:macroautophagy"/>
    <property type="evidence" value="ECO:0007669"/>
    <property type="project" value="TreeGrafter"/>
</dbReference>
<comment type="subcellular location">
    <subcellularLocation>
        <location evidence="9">Endosome membrane</location>
        <topology evidence="9">Peripheral membrane protein</topology>
    </subcellularLocation>
    <subcellularLocation>
        <location evidence="9">Late endosome membrane</location>
        <topology evidence="9">Peripheral membrane protein</topology>
    </subcellularLocation>
    <subcellularLocation>
        <location evidence="9">Early endosome membrane</location>
        <topology evidence="9">Peripheral membrane protein</topology>
    </subcellularLocation>
    <subcellularLocation>
        <location evidence="9">Lysosome membrane</location>
        <topology evidence="9">Peripheral membrane protein</topology>
    </subcellularLocation>
    <subcellularLocation>
        <location evidence="9">Golgi apparatus</location>
        <location evidence="9">trans-Golgi network</location>
    </subcellularLocation>
    <subcellularLocation>
        <location evidence="9">Cytoplasmic vesicle</location>
        <location evidence="9">Clathrin-coated vesicle</location>
    </subcellularLocation>
    <subcellularLocation>
        <location evidence="2">Late endosome</location>
    </subcellularLocation>
    <subcellularLocation>
        <location evidence="1">Lysosome</location>
    </subcellularLocation>
</comment>
<dbReference type="GO" id="GO:0031902">
    <property type="term" value="C:late endosome membrane"/>
    <property type="evidence" value="ECO:0007669"/>
    <property type="project" value="UniProtKB-SubCell"/>
</dbReference>
<dbReference type="GO" id="GO:0005794">
    <property type="term" value="C:Golgi apparatus"/>
    <property type="evidence" value="ECO:0007669"/>
    <property type="project" value="UniProtKB-SubCell"/>
</dbReference>
<reference evidence="15" key="1">
    <citation type="submission" date="2021-08" db="EMBL/GenBank/DDBJ databases">
        <authorList>
            <person name="Misof B."/>
            <person name="Oliver O."/>
            <person name="Podsiadlowski L."/>
            <person name="Donath A."/>
            <person name="Peters R."/>
            <person name="Mayer C."/>
            <person name="Rust J."/>
            <person name="Gunkel S."/>
            <person name="Lesny P."/>
            <person name="Martin S."/>
            <person name="Oeyen J.P."/>
            <person name="Petersen M."/>
            <person name="Panagiotis P."/>
            <person name="Wilbrandt J."/>
            <person name="Tanja T."/>
        </authorList>
    </citation>
    <scope>NUCLEOTIDE SEQUENCE</scope>
    <source>
        <strain evidence="15">GBR_01_08_01A</strain>
        <tissue evidence="15">Thorax + abdomen</tissue>
    </source>
</reference>
<feature type="repeat" description="CHCR" evidence="12">
    <location>
        <begin position="558"/>
        <end position="715"/>
    </location>
</feature>
<dbReference type="GO" id="GO:0009267">
    <property type="term" value="P:cellular response to starvation"/>
    <property type="evidence" value="ECO:0007669"/>
    <property type="project" value="TreeGrafter"/>
</dbReference>
<evidence type="ECO:0000313" key="16">
    <source>
        <dbReference type="Proteomes" id="UP001258017"/>
    </source>
</evidence>
<dbReference type="GO" id="GO:0006623">
    <property type="term" value="P:protein targeting to vacuole"/>
    <property type="evidence" value="ECO:0007669"/>
    <property type="project" value="InterPro"/>
</dbReference>
<evidence type="ECO:0000256" key="1">
    <source>
        <dbReference type="ARBA" id="ARBA00004371"/>
    </source>
</evidence>
<dbReference type="GO" id="GO:0030897">
    <property type="term" value="C:HOPS complex"/>
    <property type="evidence" value="ECO:0007669"/>
    <property type="project" value="UniProtKB-UniRule"/>
</dbReference>
<dbReference type="Pfam" id="PF23413">
    <property type="entry name" value="zf_RING_Vps8_fungal"/>
    <property type="match status" value="1"/>
</dbReference>
<dbReference type="SUPFAM" id="SSF48371">
    <property type="entry name" value="ARM repeat"/>
    <property type="match status" value="1"/>
</dbReference>
<dbReference type="Gene3D" id="1.25.40.10">
    <property type="entry name" value="Tetratricopeptide repeat domain"/>
    <property type="match status" value="1"/>
</dbReference>
<dbReference type="GO" id="GO:0005765">
    <property type="term" value="C:lysosomal membrane"/>
    <property type="evidence" value="ECO:0007669"/>
    <property type="project" value="UniProtKB-SubCell"/>
</dbReference>
<dbReference type="InterPro" id="IPR045111">
    <property type="entry name" value="Vps41/Vps8"/>
</dbReference>
<dbReference type="InterPro" id="IPR015943">
    <property type="entry name" value="WD40/YVTN_repeat-like_dom_sf"/>
</dbReference>
<dbReference type="PROSITE" id="PS50236">
    <property type="entry name" value="CHCR"/>
    <property type="match status" value="1"/>
</dbReference>
<dbReference type="InterPro" id="IPR036322">
    <property type="entry name" value="WD40_repeat_dom_sf"/>
</dbReference>
<dbReference type="InterPro" id="IPR000547">
    <property type="entry name" value="Clathrin_H-chain/VPS_repeat"/>
</dbReference>
<evidence type="ECO:0000256" key="8">
    <source>
        <dbReference type="ARBA" id="ARBA00023228"/>
    </source>
</evidence>
<gene>
    <name evidence="15" type="ORF">KPH14_006243</name>
</gene>
<dbReference type="PIRSF" id="PIRSF028921">
    <property type="entry name" value="VPS41"/>
    <property type="match status" value="1"/>
</dbReference>
<sequence>MEGSNDKNDQNNQDNSDSEVDEVEPRLKYVRMRNDLEHILQNDAASCIAVHPKFLCLGSHWGMIHLLDHQGNSIQSKTLQAHTVAVNQISIDHNGDFIASCSDDGKVFIYGLYSTENNHNINLGRLVKSIAIDPNYYKSGSGRKFITGDDKLILYEKTFLSRMKSTILCEAKGGVRSIAWAGQFIAWASDTGVRVYDLNARCSLGLIKWTKTEEALPEHYRCNLRWSDNRTLLIGWVDIVRICQIKKRSMQEMINRDLPEFVVDPVSTFQVDFYISGIAPLENQLVLLGCLKELDEDGKSQRPTLHVVEPKCEDFSVVCANSLTLRGYKEYSCNDYHLDCLINENRFFIVSPKDIVVASLYDSDDRIEWLISHGKFEQALEAISANDGKDCKQHTLINVGRVYLDHLLACEKYDEAGKLCLKVLGRNKKLWEEEVYKFARVHQLRSISSYLPRGDVTLDPFIYEMVLYEYLKMDPDGFLQLVKEWSPKLYTVAAVVNGVLEHLLVHNQQQKVLLEALAILYIHDGKYDKALAMYLKLKHKDVFQLIQKYQLYNSVYDMIEGLMDLDAERAIQFFLEKDRVPSDIVVRKLQHNHRYLYLYLDALDKKDTKDSKGKYHGLLVQLYADFSRDKLLPLLRRSDNYPIQEALDICSQRKFHPEMVYLLGRIGNISEALALMTRELNDMESAIAFCQEHDDEELWNDLVNYSLDKPKAITFLLQKIGTYVDPRLMVQRIEPSLEIPGLKKALVKMMCDYNLQVSVQEGCKKILSSDYFNLHERLVRCHQKGIFINDDQMCGACHRKIIVRESRNLVIFYCKHSFHEDCLPNYNLVENCVICNSQKETSPGRK</sequence>
<feature type="region of interest" description="Disordered" evidence="13">
    <location>
        <begin position="1"/>
        <end position="24"/>
    </location>
</feature>
<evidence type="ECO:0000256" key="5">
    <source>
        <dbReference type="ARBA" id="ARBA00022771"/>
    </source>
</evidence>
<dbReference type="FunFam" id="2.130.10.10:FF:001204">
    <property type="entry name" value="Vacuolar protein sorting-associated protein 41 homolog"/>
    <property type="match status" value="1"/>
</dbReference>
<keyword evidence="9" id="KW-0968">Cytoplasmic vesicle</keyword>
<accession>A0AAD9RJQ3</accession>
<dbReference type="SMART" id="SM00320">
    <property type="entry name" value="WD40"/>
    <property type="match status" value="2"/>
</dbReference>
<comment type="function">
    <text evidence="9">Plays a role in vesicle-mediated protein trafficking to lysosomal compartments including the endocytic membrane transport pathways.</text>
</comment>
<keyword evidence="8 9" id="KW-0458">Lysosome</keyword>
<dbReference type="SUPFAM" id="SSF50978">
    <property type="entry name" value="WD40 repeat-like"/>
    <property type="match status" value="1"/>
</dbReference>
<reference evidence="15" key="2">
    <citation type="journal article" date="2023" name="Commun. Biol.">
        <title>Intrasexual cuticular hydrocarbon dimorphism in a wasp sheds light on hydrocarbon biosynthesis genes in Hymenoptera.</title>
        <authorList>
            <person name="Moris V.C."/>
            <person name="Podsiadlowski L."/>
            <person name="Martin S."/>
            <person name="Oeyen J.P."/>
            <person name="Donath A."/>
            <person name="Petersen M."/>
            <person name="Wilbrandt J."/>
            <person name="Misof B."/>
            <person name="Liedtke D."/>
            <person name="Thamm M."/>
            <person name="Scheiner R."/>
            <person name="Schmitt T."/>
            <person name="Niehuis O."/>
        </authorList>
    </citation>
    <scope>NUCLEOTIDE SEQUENCE</scope>
    <source>
        <strain evidence="15">GBR_01_08_01A</strain>
    </source>
</reference>
<evidence type="ECO:0000256" key="7">
    <source>
        <dbReference type="ARBA" id="ARBA00022927"/>
    </source>
</evidence>
<comment type="similarity">
    <text evidence="3 9">Belongs to the VPS41 family.</text>
</comment>
<dbReference type="InterPro" id="IPR001841">
    <property type="entry name" value="Znf_RING"/>
</dbReference>
<comment type="caution">
    <text evidence="15">The sequence shown here is derived from an EMBL/GenBank/DDBJ whole genome shotgun (WGS) entry which is preliminary data.</text>
</comment>
<name>A0AAD9RJQ3_9HYME</name>
<evidence type="ECO:0000256" key="13">
    <source>
        <dbReference type="SAM" id="MobiDB-lite"/>
    </source>
</evidence>
<organism evidence="15 16">
    <name type="scientific">Odynerus spinipes</name>
    <dbReference type="NCBI Taxonomy" id="1348599"/>
    <lineage>
        <taxon>Eukaryota</taxon>
        <taxon>Metazoa</taxon>
        <taxon>Ecdysozoa</taxon>
        <taxon>Arthropoda</taxon>
        <taxon>Hexapoda</taxon>
        <taxon>Insecta</taxon>
        <taxon>Pterygota</taxon>
        <taxon>Neoptera</taxon>
        <taxon>Endopterygota</taxon>
        <taxon>Hymenoptera</taxon>
        <taxon>Apocrita</taxon>
        <taxon>Aculeata</taxon>
        <taxon>Vespoidea</taxon>
        <taxon>Vespidae</taxon>
        <taxon>Eumeninae</taxon>
        <taxon>Odynerus</taxon>
    </lineage>
</organism>
<dbReference type="SUPFAM" id="SSF57850">
    <property type="entry name" value="RING/U-box"/>
    <property type="match status" value="1"/>
</dbReference>
<evidence type="ECO:0000259" key="14">
    <source>
        <dbReference type="PROSITE" id="PS50089"/>
    </source>
</evidence>
<dbReference type="Pfam" id="PF23556">
    <property type="entry name" value="TPR_Vps41"/>
    <property type="match status" value="1"/>
</dbReference>
<dbReference type="PANTHER" id="PTHR12616:SF1">
    <property type="entry name" value="VACUOLAR PROTEIN SORTING-ASSOCIATED PROTEIN 41 HOMOLOG"/>
    <property type="match status" value="1"/>
</dbReference>
<keyword evidence="5 10" id="KW-0479">Metal-binding</keyword>
<evidence type="ECO:0000313" key="15">
    <source>
        <dbReference type="EMBL" id="KAK2580508.1"/>
    </source>
</evidence>
<dbReference type="InterPro" id="IPR016902">
    <property type="entry name" value="Vps41"/>
</dbReference>
<proteinExistence type="inferred from homology"/>
<feature type="domain" description="RING-type" evidence="14">
    <location>
        <begin position="794"/>
        <end position="836"/>
    </location>
</feature>
<dbReference type="PROSITE" id="PS50089">
    <property type="entry name" value="ZF_RING_2"/>
    <property type="match status" value="1"/>
</dbReference>
<dbReference type="Proteomes" id="UP001258017">
    <property type="component" value="Unassembled WGS sequence"/>
</dbReference>
<evidence type="ECO:0000256" key="9">
    <source>
        <dbReference type="PIRNR" id="PIRNR028921"/>
    </source>
</evidence>
<feature type="repeat" description="WD" evidence="11">
    <location>
        <begin position="79"/>
        <end position="120"/>
    </location>
</feature>
<evidence type="ECO:0000256" key="10">
    <source>
        <dbReference type="PROSITE-ProRule" id="PRU00175"/>
    </source>
</evidence>
<dbReference type="GO" id="GO:0030136">
    <property type="term" value="C:clathrin-coated vesicle"/>
    <property type="evidence" value="ECO:0007669"/>
    <property type="project" value="UniProtKB-SubCell"/>
</dbReference>
<protein>
    <recommendedName>
        <fullName evidence="9">Vacuolar protein sorting-associated protein 41 homolog</fullName>
    </recommendedName>
</protein>
<keyword evidence="16" id="KW-1185">Reference proteome</keyword>
<dbReference type="InterPro" id="IPR057780">
    <property type="entry name" value="Beta-prop_Vps41"/>
</dbReference>
<dbReference type="GO" id="GO:0031901">
    <property type="term" value="C:early endosome membrane"/>
    <property type="evidence" value="ECO:0007669"/>
    <property type="project" value="UniProtKB-SubCell"/>
</dbReference>
<dbReference type="AlphaFoldDB" id="A0AAD9RJQ3"/>
<dbReference type="Pfam" id="PF23411">
    <property type="entry name" value="Beta-prop_Vps41"/>
    <property type="match status" value="1"/>
</dbReference>
<keyword evidence="6" id="KW-0862">Zinc</keyword>
<dbReference type="GO" id="GO:0034058">
    <property type="term" value="P:endosomal vesicle fusion"/>
    <property type="evidence" value="ECO:0007669"/>
    <property type="project" value="UniProtKB-UniRule"/>
</dbReference>
<keyword evidence="9" id="KW-0967">Endosome</keyword>
<dbReference type="PANTHER" id="PTHR12616">
    <property type="entry name" value="VACUOLAR PROTEIN SORTING VPS41"/>
    <property type="match status" value="1"/>
</dbReference>
<dbReference type="InterPro" id="IPR011990">
    <property type="entry name" value="TPR-like_helical_dom_sf"/>
</dbReference>
<evidence type="ECO:0000256" key="3">
    <source>
        <dbReference type="ARBA" id="ARBA00009582"/>
    </source>
</evidence>
<keyword evidence="9" id="KW-0333">Golgi apparatus</keyword>
<evidence type="ECO:0000256" key="12">
    <source>
        <dbReference type="PROSITE-ProRule" id="PRU01006"/>
    </source>
</evidence>
<dbReference type="SMART" id="SM00299">
    <property type="entry name" value="CLH"/>
    <property type="match status" value="1"/>
</dbReference>
<keyword evidence="4 9" id="KW-0813">Transport</keyword>
<evidence type="ECO:0000256" key="6">
    <source>
        <dbReference type="ARBA" id="ARBA00022833"/>
    </source>
</evidence>
<dbReference type="InterPro" id="IPR001680">
    <property type="entry name" value="WD40_rpt"/>
</dbReference>
<keyword evidence="7 9" id="KW-0653">Protein transport</keyword>
<dbReference type="InterPro" id="IPR016024">
    <property type="entry name" value="ARM-type_fold"/>
</dbReference>
<evidence type="ECO:0000256" key="11">
    <source>
        <dbReference type="PROSITE-ProRule" id="PRU00221"/>
    </source>
</evidence>